<feature type="transmembrane region" description="Helical" evidence="5">
    <location>
        <begin position="262"/>
        <end position="284"/>
    </location>
</feature>
<dbReference type="AlphaFoldDB" id="A0A0D3JRA3"/>
<dbReference type="KEGG" id="ehx:EMIHUDRAFT_237187"/>
<dbReference type="InterPro" id="IPR017907">
    <property type="entry name" value="Znf_RING_CS"/>
</dbReference>
<feature type="transmembrane region" description="Helical" evidence="5">
    <location>
        <begin position="160"/>
        <end position="177"/>
    </location>
</feature>
<dbReference type="PANTHER" id="PTHR15898">
    <property type="entry name" value="BIFUNCTIONAL APOPTOSIS REGULATOR"/>
    <property type="match status" value="1"/>
</dbReference>
<proteinExistence type="predicted"/>
<keyword evidence="5" id="KW-0812">Transmembrane</keyword>
<dbReference type="HOGENOM" id="CLU_618846_0_0_1"/>
<name>A0A0D3JRA3_EMIH1</name>
<sequence length="443" mass="45804">MPARDTEDAVDSEPPVPDELSCAICLDLLLDPCTSFPCGHSFCAGCVAAWMERGRDPCPTCGTPMAHVALSFALKAAVERHAGRSGVAAHRARRDTPEVTAFSRSAAPPTRLDERIVAAVLGRAALPAEGAQGGAAELAAAPLLPPAAELVAFLLAPRKLLALWFAAFVGFFVFFLQQNLWALTAPPARATDAAPAGAGGGEGLGAHPAADSPLDALDALDALVGVSSVSLFLSCLALAAARQHLAGVLQLPRPRGELALPLLAVAATVLLALAYVGVALSTPLPDLPLPDLLPYLTAQAGSDAAQADPAQADRAARCPQWASGGECVNNPSYMLEHCAASCLHAGRGPSQGGHGPAAWLAGQEGRLAGADSPMAKLLRTYEAEGAWRAYSETTMLLLRTTLPSLPMLAAKVFAVTFVLVYAVIRLAPAHRLVRWHDPAAAGH</sequence>
<dbReference type="Pfam" id="PF13923">
    <property type="entry name" value="zf-C3HC4_2"/>
    <property type="match status" value="1"/>
</dbReference>
<dbReference type="GeneID" id="17271583"/>
<evidence type="ECO:0000256" key="2">
    <source>
        <dbReference type="ARBA" id="ARBA00022771"/>
    </source>
</evidence>
<dbReference type="InterPro" id="IPR003582">
    <property type="entry name" value="ShKT_dom"/>
</dbReference>
<evidence type="ECO:0000313" key="7">
    <source>
        <dbReference type="EnsemblProtists" id="EOD26038"/>
    </source>
</evidence>
<feature type="domain" description="RING-type" evidence="6">
    <location>
        <begin position="22"/>
        <end position="61"/>
    </location>
</feature>
<reference evidence="8" key="1">
    <citation type="journal article" date="2013" name="Nature">
        <title>Pan genome of the phytoplankton Emiliania underpins its global distribution.</title>
        <authorList>
            <person name="Read B.A."/>
            <person name="Kegel J."/>
            <person name="Klute M.J."/>
            <person name="Kuo A."/>
            <person name="Lefebvre S.C."/>
            <person name="Maumus F."/>
            <person name="Mayer C."/>
            <person name="Miller J."/>
            <person name="Monier A."/>
            <person name="Salamov A."/>
            <person name="Young J."/>
            <person name="Aguilar M."/>
            <person name="Claverie J.M."/>
            <person name="Frickenhaus S."/>
            <person name="Gonzalez K."/>
            <person name="Herman E.K."/>
            <person name="Lin Y.C."/>
            <person name="Napier J."/>
            <person name="Ogata H."/>
            <person name="Sarno A.F."/>
            <person name="Shmutz J."/>
            <person name="Schroeder D."/>
            <person name="de Vargas C."/>
            <person name="Verret F."/>
            <person name="von Dassow P."/>
            <person name="Valentin K."/>
            <person name="Van de Peer Y."/>
            <person name="Wheeler G."/>
            <person name="Dacks J.B."/>
            <person name="Delwiche C.F."/>
            <person name="Dyhrman S.T."/>
            <person name="Glockner G."/>
            <person name="John U."/>
            <person name="Richards T."/>
            <person name="Worden A.Z."/>
            <person name="Zhang X."/>
            <person name="Grigoriev I.V."/>
            <person name="Allen A.E."/>
            <person name="Bidle K."/>
            <person name="Borodovsky M."/>
            <person name="Bowler C."/>
            <person name="Brownlee C."/>
            <person name="Cock J.M."/>
            <person name="Elias M."/>
            <person name="Gladyshev V.N."/>
            <person name="Groth M."/>
            <person name="Guda C."/>
            <person name="Hadaegh A."/>
            <person name="Iglesias-Rodriguez M.D."/>
            <person name="Jenkins J."/>
            <person name="Jones B.M."/>
            <person name="Lawson T."/>
            <person name="Leese F."/>
            <person name="Lindquist E."/>
            <person name="Lobanov A."/>
            <person name="Lomsadze A."/>
            <person name="Malik S.B."/>
            <person name="Marsh M.E."/>
            <person name="Mackinder L."/>
            <person name="Mock T."/>
            <person name="Mueller-Roeber B."/>
            <person name="Pagarete A."/>
            <person name="Parker M."/>
            <person name="Probert I."/>
            <person name="Quesneville H."/>
            <person name="Raines C."/>
            <person name="Rensing S.A."/>
            <person name="Riano-Pachon D.M."/>
            <person name="Richier S."/>
            <person name="Rokitta S."/>
            <person name="Shiraiwa Y."/>
            <person name="Soanes D.M."/>
            <person name="van der Giezen M."/>
            <person name="Wahlund T.M."/>
            <person name="Williams B."/>
            <person name="Wilson W."/>
            <person name="Wolfe G."/>
            <person name="Wurch L.L."/>
        </authorList>
    </citation>
    <scope>NUCLEOTIDE SEQUENCE</scope>
</reference>
<dbReference type="Pfam" id="PF01549">
    <property type="entry name" value="ShK"/>
    <property type="match status" value="1"/>
</dbReference>
<keyword evidence="1" id="KW-0479">Metal-binding</keyword>
<keyword evidence="2 4" id="KW-0863">Zinc-finger</keyword>
<keyword evidence="5" id="KW-1133">Transmembrane helix</keyword>
<evidence type="ECO:0000256" key="3">
    <source>
        <dbReference type="ARBA" id="ARBA00022833"/>
    </source>
</evidence>
<evidence type="ECO:0000256" key="4">
    <source>
        <dbReference type="PROSITE-ProRule" id="PRU00175"/>
    </source>
</evidence>
<feature type="transmembrane region" description="Helical" evidence="5">
    <location>
        <begin position="222"/>
        <end position="241"/>
    </location>
</feature>
<dbReference type="InterPro" id="IPR013083">
    <property type="entry name" value="Znf_RING/FYVE/PHD"/>
</dbReference>
<dbReference type="PaxDb" id="2903-EOD26038"/>
<protein>
    <recommendedName>
        <fullName evidence="6">RING-type domain-containing protein</fullName>
    </recommendedName>
</protein>
<dbReference type="Gene3D" id="3.30.40.10">
    <property type="entry name" value="Zinc/RING finger domain, C3HC4 (zinc finger)"/>
    <property type="match status" value="1"/>
</dbReference>
<dbReference type="RefSeq" id="XP_005778467.1">
    <property type="nucleotide sequence ID" value="XM_005778410.1"/>
</dbReference>
<keyword evidence="8" id="KW-1185">Reference proteome</keyword>
<evidence type="ECO:0000256" key="5">
    <source>
        <dbReference type="SAM" id="Phobius"/>
    </source>
</evidence>
<organism evidence="7 8">
    <name type="scientific">Emiliania huxleyi (strain CCMP1516)</name>
    <dbReference type="NCBI Taxonomy" id="280463"/>
    <lineage>
        <taxon>Eukaryota</taxon>
        <taxon>Haptista</taxon>
        <taxon>Haptophyta</taxon>
        <taxon>Prymnesiophyceae</taxon>
        <taxon>Isochrysidales</taxon>
        <taxon>Noelaerhabdaceae</taxon>
        <taxon>Emiliania</taxon>
    </lineage>
</organism>
<dbReference type="PROSITE" id="PS50089">
    <property type="entry name" value="ZF_RING_2"/>
    <property type="match status" value="1"/>
</dbReference>
<dbReference type="GO" id="GO:0061630">
    <property type="term" value="F:ubiquitin protein ligase activity"/>
    <property type="evidence" value="ECO:0007669"/>
    <property type="project" value="TreeGrafter"/>
</dbReference>
<feature type="transmembrane region" description="Helical" evidence="5">
    <location>
        <begin position="405"/>
        <end position="424"/>
    </location>
</feature>
<dbReference type="PANTHER" id="PTHR15898:SF13">
    <property type="entry name" value="BIFUNCTIONAL APOPTOSIS REGULATOR"/>
    <property type="match status" value="1"/>
</dbReference>
<dbReference type="InterPro" id="IPR001841">
    <property type="entry name" value="Znf_RING"/>
</dbReference>
<evidence type="ECO:0000313" key="8">
    <source>
        <dbReference type="Proteomes" id="UP000013827"/>
    </source>
</evidence>
<dbReference type="GO" id="GO:0008270">
    <property type="term" value="F:zinc ion binding"/>
    <property type="evidence" value="ECO:0007669"/>
    <property type="project" value="UniProtKB-KW"/>
</dbReference>
<evidence type="ECO:0000259" key="6">
    <source>
        <dbReference type="PROSITE" id="PS50089"/>
    </source>
</evidence>
<keyword evidence="3" id="KW-0862">Zinc</keyword>
<evidence type="ECO:0000256" key="1">
    <source>
        <dbReference type="ARBA" id="ARBA00022723"/>
    </source>
</evidence>
<dbReference type="SMART" id="SM00184">
    <property type="entry name" value="RING"/>
    <property type="match status" value="1"/>
</dbReference>
<dbReference type="SUPFAM" id="SSF57850">
    <property type="entry name" value="RING/U-box"/>
    <property type="match status" value="1"/>
</dbReference>
<dbReference type="Proteomes" id="UP000013827">
    <property type="component" value="Unassembled WGS sequence"/>
</dbReference>
<accession>A0A0D3JRA3</accession>
<dbReference type="GO" id="GO:0043161">
    <property type="term" value="P:proteasome-mediated ubiquitin-dependent protein catabolic process"/>
    <property type="evidence" value="ECO:0007669"/>
    <property type="project" value="TreeGrafter"/>
</dbReference>
<dbReference type="EnsemblProtists" id="EOD26038">
    <property type="protein sequence ID" value="EOD26038"/>
    <property type="gene ID" value="EMIHUDRAFT_237187"/>
</dbReference>
<reference evidence="7" key="2">
    <citation type="submission" date="2024-10" db="UniProtKB">
        <authorList>
            <consortium name="EnsemblProtists"/>
        </authorList>
    </citation>
    <scope>IDENTIFICATION</scope>
</reference>
<dbReference type="STRING" id="2903.R1CSR7"/>
<keyword evidence="5" id="KW-0472">Membrane</keyword>
<dbReference type="PROSITE" id="PS00518">
    <property type="entry name" value="ZF_RING_1"/>
    <property type="match status" value="1"/>
</dbReference>